<dbReference type="EnsemblMetazoa" id="XM_050662160.1">
    <property type="protein sequence ID" value="XP_050518117.1"/>
    <property type="gene ID" value="LOC126892594"/>
</dbReference>
<evidence type="ECO:0000259" key="2">
    <source>
        <dbReference type="PROSITE" id="PS50041"/>
    </source>
</evidence>
<dbReference type="Pfam" id="PF00059">
    <property type="entry name" value="Lectin_C"/>
    <property type="match status" value="1"/>
</dbReference>
<feature type="signal peptide" evidence="1">
    <location>
        <begin position="1"/>
        <end position="21"/>
    </location>
</feature>
<dbReference type="Proteomes" id="UP001652700">
    <property type="component" value="Unplaced"/>
</dbReference>
<dbReference type="CDD" id="cd00037">
    <property type="entry name" value="CLECT"/>
    <property type="match status" value="1"/>
</dbReference>
<dbReference type="RefSeq" id="XP_050518117.1">
    <property type="nucleotide sequence ID" value="XM_050662160.1"/>
</dbReference>
<dbReference type="SMART" id="SM00034">
    <property type="entry name" value="CLECT"/>
    <property type="match status" value="1"/>
</dbReference>
<dbReference type="InterPro" id="IPR001304">
    <property type="entry name" value="C-type_lectin-like"/>
</dbReference>
<dbReference type="PROSITE" id="PS50041">
    <property type="entry name" value="C_TYPE_LECTIN_2"/>
    <property type="match status" value="1"/>
</dbReference>
<proteinExistence type="predicted"/>
<feature type="chain" id="PRO_5045743696" description="C-type lectin domain-containing protein" evidence="1">
    <location>
        <begin position="22"/>
        <end position="196"/>
    </location>
</feature>
<evidence type="ECO:0000256" key="1">
    <source>
        <dbReference type="SAM" id="SignalP"/>
    </source>
</evidence>
<dbReference type="InterPro" id="IPR050111">
    <property type="entry name" value="C-type_lectin/snaclec_domain"/>
</dbReference>
<evidence type="ECO:0000313" key="3">
    <source>
        <dbReference type="EnsemblMetazoa" id="XP_050518117.1"/>
    </source>
</evidence>
<name>A0ABM5L6Q8_DIAVI</name>
<dbReference type="InterPro" id="IPR016187">
    <property type="entry name" value="CTDL_fold"/>
</dbReference>
<dbReference type="PANTHER" id="PTHR22803">
    <property type="entry name" value="MANNOSE, PHOSPHOLIPASE, LECTIN RECEPTOR RELATED"/>
    <property type="match status" value="1"/>
</dbReference>
<evidence type="ECO:0000313" key="4">
    <source>
        <dbReference type="Proteomes" id="UP001652700"/>
    </source>
</evidence>
<accession>A0ABM5L6Q8</accession>
<keyword evidence="4" id="KW-1185">Reference proteome</keyword>
<sequence length="196" mass="22318">MAKQVVVVLLVILFNVEMNSAGSTNYVLTKDTGIAQSVAPALTLEREGDTLYYFGYTFKGNWFQAMEHCKSLNMDLASIETKQENDFLYNQMKAFFGGGAEYWFWTSGTTLPNDRWVWMGTGRPIVYANWFPKQPDNAGNNEKCIEVRYNYNNGLQWNDNNQNANLHALCEAKITKSVAEMVPLFCNFTDSVTVLR</sequence>
<dbReference type="GeneID" id="126892594"/>
<feature type="domain" description="C-type lectin" evidence="2">
    <location>
        <begin position="47"/>
        <end position="171"/>
    </location>
</feature>
<keyword evidence="1" id="KW-0732">Signal</keyword>
<dbReference type="Gene3D" id="3.10.100.10">
    <property type="entry name" value="Mannose-Binding Protein A, subunit A"/>
    <property type="match status" value="1"/>
</dbReference>
<organism evidence="3 4">
    <name type="scientific">Diabrotica virgifera virgifera</name>
    <name type="common">western corn rootworm</name>
    <dbReference type="NCBI Taxonomy" id="50390"/>
    <lineage>
        <taxon>Eukaryota</taxon>
        <taxon>Metazoa</taxon>
        <taxon>Ecdysozoa</taxon>
        <taxon>Arthropoda</taxon>
        <taxon>Hexapoda</taxon>
        <taxon>Insecta</taxon>
        <taxon>Pterygota</taxon>
        <taxon>Neoptera</taxon>
        <taxon>Endopterygota</taxon>
        <taxon>Coleoptera</taxon>
        <taxon>Polyphaga</taxon>
        <taxon>Cucujiformia</taxon>
        <taxon>Chrysomeloidea</taxon>
        <taxon>Chrysomelidae</taxon>
        <taxon>Galerucinae</taxon>
        <taxon>Diabroticina</taxon>
        <taxon>Diabroticites</taxon>
        <taxon>Diabrotica</taxon>
    </lineage>
</organism>
<dbReference type="InterPro" id="IPR016186">
    <property type="entry name" value="C-type_lectin-like/link_sf"/>
</dbReference>
<dbReference type="SUPFAM" id="SSF56436">
    <property type="entry name" value="C-type lectin-like"/>
    <property type="match status" value="1"/>
</dbReference>
<reference evidence="3" key="1">
    <citation type="submission" date="2025-05" db="UniProtKB">
        <authorList>
            <consortium name="EnsemblMetazoa"/>
        </authorList>
    </citation>
    <scope>IDENTIFICATION</scope>
</reference>
<protein>
    <recommendedName>
        <fullName evidence="2">C-type lectin domain-containing protein</fullName>
    </recommendedName>
</protein>